<name>A0A0E3QMZ1_METBA</name>
<dbReference type="GeneID" id="24823370"/>
<dbReference type="KEGG" id="mbw:MSBRW_1876"/>
<evidence type="ECO:0000313" key="2">
    <source>
        <dbReference type="EMBL" id="AKB51129.1"/>
    </source>
</evidence>
<evidence type="ECO:0000259" key="1">
    <source>
        <dbReference type="Pfam" id="PF19493"/>
    </source>
</evidence>
<dbReference type="EMBL" id="CP009526">
    <property type="protein sequence ID" value="AKB51129.1"/>
    <property type="molecule type" value="Genomic_DNA"/>
</dbReference>
<sequence>MKRLVKFTLEDGSTVLIEAEEAEVEGETTRGSRSSTSREIVNITNQTFEESLGIVKPVANTVLNRLKDLSKQPEEVRVSFGISMDLKAGMFIAAGAGANFNVTLTWKS</sequence>
<reference evidence="2 3" key="1">
    <citation type="submission" date="2014-07" db="EMBL/GenBank/DDBJ databases">
        <title>Methanogenic archaea and the global carbon cycle.</title>
        <authorList>
            <person name="Henriksen J.R."/>
            <person name="Luke J."/>
            <person name="Reinhart S."/>
            <person name="Benedict M.N."/>
            <person name="Youngblut N.D."/>
            <person name="Metcalf M.E."/>
            <person name="Whitaker R.J."/>
            <person name="Metcalf W.W."/>
        </authorList>
    </citation>
    <scope>NUCLEOTIDE SEQUENCE [LARGE SCALE GENOMIC DNA]</scope>
    <source>
        <strain evidence="2 3">Wiesmoor</strain>
    </source>
</reference>
<gene>
    <name evidence="2" type="ORF">MSBRW_1876</name>
</gene>
<dbReference type="PATRIC" id="fig|1434109.4.peg.2392"/>
<dbReference type="AlphaFoldDB" id="A0A0E3QMZ1"/>
<dbReference type="HOGENOM" id="CLU_137386_3_2_2"/>
<dbReference type="Proteomes" id="UP000033038">
    <property type="component" value="Chromosome"/>
</dbReference>
<feature type="domain" description="Trypsin-co-occurring" evidence="1">
    <location>
        <begin position="7"/>
        <end position="107"/>
    </location>
</feature>
<dbReference type="NCBIfam" id="NF041216">
    <property type="entry name" value="CU044_2847_fam"/>
    <property type="match status" value="1"/>
</dbReference>
<dbReference type="RefSeq" id="WP_011307801.1">
    <property type="nucleotide sequence ID" value="NZ_CP009526.1"/>
</dbReference>
<accession>A0A0E3QMZ1</accession>
<dbReference type="Pfam" id="PF19493">
    <property type="entry name" value="Trypco1"/>
    <property type="match status" value="1"/>
</dbReference>
<protein>
    <recommendedName>
        <fullName evidence="1">Trypsin-co-occurring domain-containing protein</fullName>
    </recommendedName>
</protein>
<proteinExistence type="predicted"/>
<dbReference type="InterPro" id="IPR045794">
    <property type="entry name" value="Trypco1"/>
</dbReference>
<organism evidence="2 3">
    <name type="scientific">Methanosarcina barkeri str. Wiesmoor</name>
    <dbReference type="NCBI Taxonomy" id="1434109"/>
    <lineage>
        <taxon>Archaea</taxon>
        <taxon>Methanobacteriati</taxon>
        <taxon>Methanobacteriota</taxon>
        <taxon>Stenosarchaea group</taxon>
        <taxon>Methanomicrobia</taxon>
        <taxon>Methanosarcinales</taxon>
        <taxon>Methanosarcinaceae</taxon>
        <taxon>Methanosarcina</taxon>
    </lineage>
</organism>
<evidence type="ECO:0000313" key="3">
    <source>
        <dbReference type="Proteomes" id="UP000033038"/>
    </source>
</evidence>